<dbReference type="EMBL" id="JAUTXY010000014">
    <property type="protein sequence ID" value="MEE2060771.1"/>
    <property type="molecule type" value="Genomic_DNA"/>
</dbReference>
<keyword evidence="7" id="KW-0560">Oxidoreductase</keyword>
<dbReference type="SUPFAM" id="SSF52833">
    <property type="entry name" value="Thioredoxin-like"/>
    <property type="match status" value="1"/>
</dbReference>
<dbReference type="PRINTS" id="PR00420">
    <property type="entry name" value="RNGMNOXGNASE"/>
</dbReference>
<accession>A0ABU7LGT6</accession>
<evidence type="ECO:0000256" key="4">
    <source>
        <dbReference type="ARBA" id="ARBA00022827"/>
    </source>
</evidence>
<comment type="cofactor">
    <cofactor evidence="1">
        <name>FAD</name>
        <dbReference type="ChEBI" id="CHEBI:57692"/>
    </cofactor>
</comment>
<protein>
    <submittedName>
        <fullName evidence="7">FAD-dependent monooxygenase</fullName>
    </submittedName>
</protein>
<dbReference type="Gene3D" id="3.40.30.120">
    <property type="match status" value="1"/>
</dbReference>
<feature type="region of interest" description="Disordered" evidence="5">
    <location>
        <begin position="394"/>
        <end position="413"/>
    </location>
</feature>
<dbReference type="Gene3D" id="3.50.50.60">
    <property type="entry name" value="FAD/NAD(P)-binding domain"/>
    <property type="match status" value="1"/>
</dbReference>
<dbReference type="SUPFAM" id="SSF51905">
    <property type="entry name" value="FAD/NAD(P)-binding domain"/>
    <property type="match status" value="1"/>
</dbReference>
<evidence type="ECO:0000313" key="8">
    <source>
        <dbReference type="Proteomes" id="UP001336020"/>
    </source>
</evidence>
<dbReference type="Pfam" id="PF01494">
    <property type="entry name" value="FAD_binding_3"/>
    <property type="match status" value="1"/>
</dbReference>
<comment type="caution">
    <text evidence="7">The sequence shown here is derived from an EMBL/GenBank/DDBJ whole genome shotgun (WGS) entry which is preliminary data.</text>
</comment>
<keyword evidence="8" id="KW-1185">Reference proteome</keyword>
<proteinExistence type="inferred from homology"/>
<evidence type="ECO:0000256" key="2">
    <source>
        <dbReference type="ARBA" id="ARBA00007801"/>
    </source>
</evidence>
<keyword evidence="7" id="KW-0503">Monooxygenase</keyword>
<name>A0ABU7LGT6_9NOCA</name>
<evidence type="ECO:0000256" key="1">
    <source>
        <dbReference type="ARBA" id="ARBA00001974"/>
    </source>
</evidence>
<dbReference type="InterPro" id="IPR036249">
    <property type="entry name" value="Thioredoxin-like_sf"/>
</dbReference>
<keyword evidence="3" id="KW-0285">Flavoprotein</keyword>
<reference evidence="7 8" key="1">
    <citation type="submission" date="2023-07" db="EMBL/GenBank/DDBJ databases">
        <authorList>
            <person name="Girao M."/>
            <person name="Carvalho M.F."/>
        </authorList>
    </citation>
    <scope>NUCLEOTIDE SEQUENCE [LARGE SCALE GENOMIC DNA]</scope>
    <source>
        <strain evidence="7 8">YIM65754</strain>
    </source>
</reference>
<comment type="similarity">
    <text evidence="2">Belongs to the PheA/TfdB FAD monooxygenase family.</text>
</comment>
<dbReference type="RefSeq" id="WP_330136035.1">
    <property type="nucleotide sequence ID" value="NZ_JAUTXY010000014.1"/>
</dbReference>
<evidence type="ECO:0000259" key="6">
    <source>
        <dbReference type="Pfam" id="PF01494"/>
    </source>
</evidence>
<gene>
    <name evidence="7" type="ORF">Q7514_24940</name>
</gene>
<evidence type="ECO:0000313" key="7">
    <source>
        <dbReference type="EMBL" id="MEE2060771.1"/>
    </source>
</evidence>
<dbReference type="InterPro" id="IPR050641">
    <property type="entry name" value="RIFMO-like"/>
</dbReference>
<keyword evidence="4" id="KW-0274">FAD</keyword>
<evidence type="ECO:0000256" key="3">
    <source>
        <dbReference type="ARBA" id="ARBA00022630"/>
    </source>
</evidence>
<sequence>MSETSVLVVGAGPVGLTAALELRRRGIGIVVIDRLPTPAHYAKAVGIQPRTLEVWDAMGVARPALDLSAPMRGQIVYVNGAEAMRFDLELPEDVPYRFACMPQYATEHVLRHALAEHGTTVRYGVELTGFEQTADGVVATLRTDDGTQQLTAKYLVGCDGAHSAVRKGLGVSFEGDAFPEEYMLADVELDWSLPTGYGVRAMTQENGATSDLMVCIPLPGRGRYRVSSFVAPDLATTGADTVAHGLEGEHPPTLGHIQDVVDRLAPEPTSVRKMRWSSVFRVSHRITDSYGTGRVFLAGDAAHIHPPTGAQGMNTGIQDAYNLGWKLALAVSGHAADGLLASYDAERRPIGEEVVGRTVRDAREGIGSGETDFATAMLRQAQLLLGYRDSTIVGGTGDSTGPSPGDRAPDARGLRQDTVTSPIRVHDLLRHPGHTVLSWAPNAAAGSELAELSDAVTDRFGDLLRAYIIAPAADRSDGRALRDENGDAARMYGFGTDPEAVVVRPDGYVGFRVKEPSLERISGYFEAIVRTEP</sequence>
<dbReference type="PANTHER" id="PTHR43004:SF19">
    <property type="entry name" value="BINDING MONOOXYGENASE, PUTATIVE (JCVI)-RELATED"/>
    <property type="match status" value="1"/>
</dbReference>
<dbReference type="GO" id="GO:0004497">
    <property type="term" value="F:monooxygenase activity"/>
    <property type="evidence" value="ECO:0007669"/>
    <property type="project" value="UniProtKB-KW"/>
</dbReference>
<feature type="domain" description="FAD-binding" evidence="6">
    <location>
        <begin position="3"/>
        <end position="357"/>
    </location>
</feature>
<dbReference type="Gene3D" id="3.30.70.2450">
    <property type="match status" value="1"/>
</dbReference>
<dbReference type="InterPro" id="IPR002938">
    <property type="entry name" value="FAD-bd"/>
</dbReference>
<dbReference type="InterPro" id="IPR036188">
    <property type="entry name" value="FAD/NAD-bd_sf"/>
</dbReference>
<dbReference type="PANTHER" id="PTHR43004">
    <property type="entry name" value="TRK SYSTEM POTASSIUM UPTAKE PROTEIN"/>
    <property type="match status" value="1"/>
</dbReference>
<organism evidence="7 8">
    <name type="scientific">Rhodococcus artemisiae</name>
    <dbReference type="NCBI Taxonomy" id="714159"/>
    <lineage>
        <taxon>Bacteria</taxon>
        <taxon>Bacillati</taxon>
        <taxon>Actinomycetota</taxon>
        <taxon>Actinomycetes</taxon>
        <taxon>Mycobacteriales</taxon>
        <taxon>Nocardiaceae</taxon>
        <taxon>Rhodococcus</taxon>
    </lineage>
</organism>
<dbReference type="Proteomes" id="UP001336020">
    <property type="component" value="Unassembled WGS sequence"/>
</dbReference>
<evidence type="ECO:0000256" key="5">
    <source>
        <dbReference type="SAM" id="MobiDB-lite"/>
    </source>
</evidence>